<dbReference type="EMBL" id="BLLF01000829">
    <property type="protein sequence ID" value="GFH15285.1"/>
    <property type="molecule type" value="Genomic_DNA"/>
</dbReference>
<proteinExistence type="predicted"/>
<name>A0A699Z196_HAELA</name>
<protein>
    <submittedName>
        <fullName evidence="1">Uncharacterized protein</fullName>
    </submittedName>
</protein>
<accession>A0A699Z196</accession>
<keyword evidence="2" id="KW-1185">Reference proteome</keyword>
<sequence>MPALLLVDFENFRPPEVFKTTLRDADAAYMAQLETS</sequence>
<organism evidence="1 2">
    <name type="scientific">Haematococcus lacustris</name>
    <name type="common">Green alga</name>
    <name type="synonym">Haematococcus pluvialis</name>
    <dbReference type="NCBI Taxonomy" id="44745"/>
    <lineage>
        <taxon>Eukaryota</taxon>
        <taxon>Viridiplantae</taxon>
        <taxon>Chlorophyta</taxon>
        <taxon>core chlorophytes</taxon>
        <taxon>Chlorophyceae</taxon>
        <taxon>CS clade</taxon>
        <taxon>Chlamydomonadales</taxon>
        <taxon>Haematococcaceae</taxon>
        <taxon>Haematococcus</taxon>
    </lineage>
</organism>
<reference evidence="1 2" key="1">
    <citation type="submission" date="2020-02" db="EMBL/GenBank/DDBJ databases">
        <title>Draft genome sequence of Haematococcus lacustris strain NIES-144.</title>
        <authorList>
            <person name="Morimoto D."/>
            <person name="Nakagawa S."/>
            <person name="Yoshida T."/>
            <person name="Sawayama S."/>
        </authorList>
    </citation>
    <scope>NUCLEOTIDE SEQUENCE [LARGE SCALE GENOMIC DNA]</scope>
    <source>
        <strain evidence="1 2">NIES-144</strain>
    </source>
</reference>
<evidence type="ECO:0000313" key="1">
    <source>
        <dbReference type="EMBL" id="GFH15285.1"/>
    </source>
</evidence>
<feature type="non-terminal residue" evidence="1">
    <location>
        <position position="36"/>
    </location>
</feature>
<dbReference type="AlphaFoldDB" id="A0A699Z196"/>
<dbReference type="Proteomes" id="UP000485058">
    <property type="component" value="Unassembled WGS sequence"/>
</dbReference>
<feature type="non-terminal residue" evidence="1">
    <location>
        <position position="1"/>
    </location>
</feature>
<gene>
    <name evidence="1" type="ORF">HaLaN_11484</name>
</gene>
<comment type="caution">
    <text evidence="1">The sequence shown here is derived from an EMBL/GenBank/DDBJ whole genome shotgun (WGS) entry which is preliminary data.</text>
</comment>
<evidence type="ECO:0000313" key="2">
    <source>
        <dbReference type="Proteomes" id="UP000485058"/>
    </source>
</evidence>